<dbReference type="InterPro" id="IPR005146">
    <property type="entry name" value="B3/B4_tRNA-bd"/>
</dbReference>
<dbReference type="Pfam" id="PF17759">
    <property type="entry name" value="tRNA_synthFbeta"/>
    <property type="match status" value="1"/>
</dbReference>
<dbReference type="Gene3D" id="3.50.40.10">
    <property type="entry name" value="Phenylalanyl-trna Synthetase, Chain B, domain 3"/>
    <property type="match status" value="1"/>
</dbReference>
<dbReference type="SMART" id="SM00896">
    <property type="entry name" value="FDX-ACB"/>
    <property type="match status" value="1"/>
</dbReference>
<dbReference type="SUPFAM" id="SSF50249">
    <property type="entry name" value="Nucleic acid-binding proteins"/>
    <property type="match status" value="1"/>
</dbReference>
<dbReference type="PROSITE" id="PS51483">
    <property type="entry name" value="B5"/>
    <property type="match status" value="1"/>
</dbReference>
<dbReference type="InterPro" id="IPR005121">
    <property type="entry name" value="Fdx_antiC-bd"/>
</dbReference>
<keyword evidence="5 16" id="KW-0820">tRNA-binding</keyword>
<dbReference type="PANTHER" id="PTHR10947:SF0">
    <property type="entry name" value="PHENYLALANINE--TRNA LIGASE BETA SUBUNIT"/>
    <property type="match status" value="1"/>
</dbReference>
<dbReference type="PROSITE" id="PS51447">
    <property type="entry name" value="FDX_ACB"/>
    <property type="match status" value="1"/>
</dbReference>
<dbReference type="Gene3D" id="3.30.70.380">
    <property type="entry name" value="Ferrodoxin-fold anticodon-binding domain"/>
    <property type="match status" value="1"/>
</dbReference>
<keyword evidence="11 16" id="KW-0694">RNA-binding</keyword>
<comment type="caution">
    <text evidence="20">The sequence shown here is derived from an EMBL/GenBank/DDBJ whole genome shotgun (WGS) entry which is preliminary data.</text>
</comment>
<dbReference type="InterPro" id="IPR020825">
    <property type="entry name" value="Phe-tRNA_synthase-like_B3/B4"/>
</dbReference>
<keyword evidence="12 15" id="KW-0648">Protein biosynthesis</keyword>
<evidence type="ECO:0000256" key="6">
    <source>
        <dbReference type="ARBA" id="ARBA00022598"/>
    </source>
</evidence>
<dbReference type="EC" id="6.1.1.20" evidence="15"/>
<dbReference type="Gene3D" id="3.30.930.10">
    <property type="entry name" value="Bira Bifunctional Protein, Domain 2"/>
    <property type="match status" value="1"/>
</dbReference>
<dbReference type="InterPro" id="IPR033714">
    <property type="entry name" value="tRNA_bind_bactPheRS"/>
</dbReference>
<keyword evidence="13 15" id="KW-0030">Aminoacyl-tRNA synthetase</keyword>
<dbReference type="InterPro" id="IPR036690">
    <property type="entry name" value="Fdx_antiC-bd_sf"/>
</dbReference>
<dbReference type="SMART" id="SM00874">
    <property type="entry name" value="B5"/>
    <property type="match status" value="1"/>
</dbReference>
<feature type="domain" description="FDX-ACB" evidence="18">
    <location>
        <begin position="719"/>
        <end position="812"/>
    </location>
</feature>
<feature type="domain" description="B5" evidence="19">
    <location>
        <begin position="410"/>
        <end position="485"/>
    </location>
</feature>
<keyword evidence="10 15" id="KW-0460">Magnesium</keyword>
<dbReference type="SUPFAM" id="SSF46955">
    <property type="entry name" value="Putative DNA-binding domain"/>
    <property type="match status" value="1"/>
</dbReference>
<comment type="subcellular location">
    <subcellularLocation>
        <location evidence="1 15">Cytoplasm</location>
    </subcellularLocation>
</comment>
<dbReference type="InterPro" id="IPR004532">
    <property type="entry name" value="Phe-tRNA-ligase_IIc_bsu_bact"/>
</dbReference>
<dbReference type="RefSeq" id="WP_213429212.1">
    <property type="nucleotide sequence ID" value="NZ_AP031286.1"/>
</dbReference>
<proteinExistence type="inferred from homology"/>
<dbReference type="Gene3D" id="2.40.50.140">
    <property type="entry name" value="Nucleic acid-binding proteins"/>
    <property type="match status" value="1"/>
</dbReference>
<comment type="subunit">
    <text evidence="3 15">Tetramer of two alpha and two beta subunits.</text>
</comment>
<dbReference type="Pfam" id="PF03484">
    <property type="entry name" value="B5"/>
    <property type="match status" value="1"/>
</dbReference>
<evidence type="ECO:0000259" key="17">
    <source>
        <dbReference type="PROSITE" id="PS50886"/>
    </source>
</evidence>
<evidence type="ECO:0000256" key="2">
    <source>
        <dbReference type="ARBA" id="ARBA00008653"/>
    </source>
</evidence>
<feature type="binding site" evidence="15">
    <location>
        <position position="463"/>
    </location>
    <ligand>
        <name>Mg(2+)</name>
        <dbReference type="ChEBI" id="CHEBI:18420"/>
        <note>shared with alpha subunit</note>
    </ligand>
</feature>
<evidence type="ECO:0000313" key="20">
    <source>
        <dbReference type="EMBL" id="CAH8246143.1"/>
    </source>
</evidence>
<dbReference type="PROSITE" id="PS50886">
    <property type="entry name" value="TRBD"/>
    <property type="match status" value="1"/>
</dbReference>
<evidence type="ECO:0000256" key="9">
    <source>
        <dbReference type="ARBA" id="ARBA00022840"/>
    </source>
</evidence>
<dbReference type="CDD" id="cd00769">
    <property type="entry name" value="PheRS_beta_core"/>
    <property type="match status" value="1"/>
</dbReference>
<evidence type="ECO:0000256" key="12">
    <source>
        <dbReference type="ARBA" id="ARBA00022917"/>
    </source>
</evidence>
<dbReference type="SMART" id="SM00873">
    <property type="entry name" value="B3_4"/>
    <property type="match status" value="1"/>
</dbReference>
<dbReference type="Gene3D" id="3.30.56.10">
    <property type="match status" value="2"/>
</dbReference>
<dbReference type="HAMAP" id="MF_00283">
    <property type="entry name" value="Phe_tRNA_synth_beta1"/>
    <property type="match status" value="1"/>
</dbReference>
<evidence type="ECO:0000256" key="4">
    <source>
        <dbReference type="ARBA" id="ARBA00022490"/>
    </source>
</evidence>
<dbReference type="NCBIfam" id="NF045760">
    <property type="entry name" value="YtpR"/>
    <property type="match status" value="1"/>
</dbReference>
<dbReference type="PANTHER" id="PTHR10947">
    <property type="entry name" value="PHENYLALANYL-TRNA SYNTHETASE BETA CHAIN AND LEUCINE-RICH REPEAT-CONTAINING PROTEIN 47"/>
    <property type="match status" value="1"/>
</dbReference>
<evidence type="ECO:0000256" key="3">
    <source>
        <dbReference type="ARBA" id="ARBA00011209"/>
    </source>
</evidence>
<keyword evidence="9 15" id="KW-0067">ATP-binding</keyword>
<feature type="binding site" evidence="15">
    <location>
        <position position="473"/>
    </location>
    <ligand>
        <name>Mg(2+)</name>
        <dbReference type="ChEBI" id="CHEBI:18420"/>
        <note>shared with alpha subunit</note>
    </ligand>
</feature>
<dbReference type="SUPFAM" id="SSF54991">
    <property type="entry name" value="Anticodon-binding domain of PheRS"/>
    <property type="match status" value="1"/>
</dbReference>
<sequence length="813" mass="88986">MNVSYQWLSEYIDVTGVTAEELAARMTQAGIEIDVIENRNKGVSGVVVGYVQSKEKHPDADKLNVCQVDAGTGEVLQIVCGAKNVDAGQKVPVALIGTVMPGGMKIKKAKLRGVESEGMICSAKELGMNDKLLPKEMQEGILVLPESTEVGTPIADVLGLNDHVLELDLTPNRSDCLSMLGVAYETSALLERPLRLPDTQVVEDASKPASDAIRVSISAADGCTHYAARYIRNVAIQPSPLWLQNRLLAAGVRPINNIVDVTNFVMLEYGQPLHAFDADQLNEGTIDVRYAREGETLVTLDGQERKLEPHMLLITDGSKPIGLAGVMGGENSEVTERTVNILLESAHFAGSVVRRTSRQLGLRSEASLRFEKEANPEAVIPALNRAAELIRQLANGTVSAGIVEEMKQRHERPVVTLTLDKTNRLLGTSLQPQEVKAILDRLGLESEPSGDAFQVTVPGRRGDITREVDLIEEIARIYGYNRIPTTAIEGVTTPGHLTKPQRIRRAIRQLLTDNGLHETVTYSFTHPAEAKLFPAVAADAVPVKLLMPMSEERSVLRTSLLPSMLDVAAYNRNRKSDNIQIFELGSLYMTPQETLTEIPQEEPVLGLLLAGARRAPQWNIAAEAVDFYDVKGIVDSLAAHFGLEGQIRYEANRPQGLHPGRSATMYLQANGEEQRLGIIGQLHPEVQRDKDLGDTYVAEIHLKPLIEAASADIVYKTLPRFPAVDRDIAVVVDRGTAVGELVQTAKDAAGEYLESVRVFDVYTGDRIAADKKSVAISFTYRHPERTFTDEEITEIHGRVISALEAGFEAELRK</sequence>
<comment type="cofactor">
    <cofactor evidence="15">
        <name>Mg(2+)</name>
        <dbReference type="ChEBI" id="CHEBI:18420"/>
    </cofactor>
    <text evidence="15">Binds 2 magnesium ions per tetramer.</text>
</comment>
<dbReference type="InterPro" id="IPR005147">
    <property type="entry name" value="tRNA_synthase_B5-dom"/>
</dbReference>
<dbReference type="EMBL" id="CALYLO010000004">
    <property type="protein sequence ID" value="CAH8246143.1"/>
    <property type="molecule type" value="Genomic_DNA"/>
</dbReference>
<comment type="catalytic activity">
    <reaction evidence="14 15">
        <text>tRNA(Phe) + L-phenylalanine + ATP = L-phenylalanyl-tRNA(Phe) + AMP + diphosphate + H(+)</text>
        <dbReference type="Rhea" id="RHEA:19413"/>
        <dbReference type="Rhea" id="RHEA-COMP:9668"/>
        <dbReference type="Rhea" id="RHEA-COMP:9699"/>
        <dbReference type="ChEBI" id="CHEBI:15378"/>
        <dbReference type="ChEBI" id="CHEBI:30616"/>
        <dbReference type="ChEBI" id="CHEBI:33019"/>
        <dbReference type="ChEBI" id="CHEBI:58095"/>
        <dbReference type="ChEBI" id="CHEBI:78442"/>
        <dbReference type="ChEBI" id="CHEBI:78531"/>
        <dbReference type="ChEBI" id="CHEBI:456215"/>
        <dbReference type="EC" id="6.1.1.20"/>
    </reaction>
</comment>
<evidence type="ECO:0000256" key="8">
    <source>
        <dbReference type="ARBA" id="ARBA00022741"/>
    </source>
</evidence>
<dbReference type="GO" id="GO:0016874">
    <property type="term" value="F:ligase activity"/>
    <property type="evidence" value="ECO:0007669"/>
    <property type="project" value="UniProtKB-KW"/>
</dbReference>
<dbReference type="InterPro" id="IPR041616">
    <property type="entry name" value="PheRS_beta_core"/>
</dbReference>
<evidence type="ECO:0000259" key="18">
    <source>
        <dbReference type="PROSITE" id="PS51447"/>
    </source>
</evidence>
<comment type="similarity">
    <text evidence="2 15">Belongs to the phenylalanyl-tRNA synthetase beta subunit family. Type 1 subfamily.</text>
</comment>
<evidence type="ECO:0000256" key="14">
    <source>
        <dbReference type="ARBA" id="ARBA00049255"/>
    </source>
</evidence>
<protein>
    <recommendedName>
        <fullName evidence="15">Phenylalanine--tRNA ligase beta subunit</fullName>
        <ecNumber evidence="15">6.1.1.20</ecNumber>
    </recommendedName>
    <alternativeName>
        <fullName evidence="15">Phenylalanyl-tRNA synthetase beta subunit</fullName>
        <shortName evidence="15">PheRS</shortName>
    </alternativeName>
</protein>
<dbReference type="InterPro" id="IPR002547">
    <property type="entry name" value="tRNA-bd_dom"/>
</dbReference>
<evidence type="ECO:0000256" key="16">
    <source>
        <dbReference type="PROSITE-ProRule" id="PRU00209"/>
    </source>
</evidence>
<evidence type="ECO:0000256" key="13">
    <source>
        <dbReference type="ARBA" id="ARBA00023146"/>
    </source>
</evidence>
<evidence type="ECO:0000313" key="21">
    <source>
        <dbReference type="Proteomes" id="UP001154322"/>
    </source>
</evidence>
<dbReference type="Proteomes" id="UP001154322">
    <property type="component" value="Unassembled WGS sequence"/>
</dbReference>
<dbReference type="Pfam" id="PF03147">
    <property type="entry name" value="FDX-ACB"/>
    <property type="match status" value="1"/>
</dbReference>
<dbReference type="CDD" id="cd02796">
    <property type="entry name" value="tRNA_bind_bactPheRS"/>
    <property type="match status" value="1"/>
</dbReference>
<name>A0ABM9G3G3_9BACL</name>
<feature type="domain" description="TRNA-binding" evidence="17">
    <location>
        <begin position="40"/>
        <end position="155"/>
    </location>
</feature>
<evidence type="ECO:0000256" key="10">
    <source>
        <dbReference type="ARBA" id="ARBA00022842"/>
    </source>
</evidence>
<dbReference type="NCBIfam" id="TIGR00472">
    <property type="entry name" value="pheT_bact"/>
    <property type="match status" value="1"/>
</dbReference>
<reference evidence="20" key="1">
    <citation type="submission" date="2022-06" db="EMBL/GenBank/DDBJ databases">
        <authorList>
            <person name="Dietemann V."/>
            <person name="Ory F."/>
            <person name="Dainat B."/>
            <person name="Oberhansli S."/>
        </authorList>
    </citation>
    <scope>NUCLEOTIDE SEQUENCE</scope>
    <source>
        <strain evidence="20">Ena-SAMPLE-TAB-26-04-2022-14:26:32:270-5432</strain>
    </source>
</reference>
<keyword evidence="21" id="KW-1185">Reference proteome</keyword>
<dbReference type="InterPro" id="IPR009061">
    <property type="entry name" value="DNA-bd_dom_put_sf"/>
</dbReference>
<evidence type="ECO:0000256" key="11">
    <source>
        <dbReference type="ARBA" id="ARBA00022884"/>
    </source>
</evidence>
<feature type="binding site" evidence="15">
    <location>
        <position position="469"/>
    </location>
    <ligand>
        <name>Mg(2+)</name>
        <dbReference type="ChEBI" id="CHEBI:18420"/>
        <note>shared with alpha subunit</note>
    </ligand>
</feature>
<feature type="binding site" evidence="15">
    <location>
        <position position="472"/>
    </location>
    <ligand>
        <name>Mg(2+)</name>
        <dbReference type="ChEBI" id="CHEBI:18420"/>
        <note>shared with alpha subunit</note>
    </ligand>
</feature>
<dbReference type="Pfam" id="PF01588">
    <property type="entry name" value="tRNA_bind"/>
    <property type="match status" value="1"/>
</dbReference>
<organism evidence="20 21">
    <name type="scientific">Paenibacillus melissococcoides</name>
    <dbReference type="NCBI Taxonomy" id="2912268"/>
    <lineage>
        <taxon>Bacteria</taxon>
        <taxon>Bacillati</taxon>
        <taxon>Bacillota</taxon>
        <taxon>Bacilli</taxon>
        <taxon>Bacillales</taxon>
        <taxon>Paenibacillaceae</taxon>
        <taxon>Paenibacillus</taxon>
    </lineage>
</organism>
<gene>
    <name evidence="15 20" type="primary">pheT</name>
    <name evidence="20" type="ORF">WJ0W_003379</name>
</gene>
<dbReference type="SUPFAM" id="SSF56037">
    <property type="entry name" value="PheT/TilS domain"/>
    <property type="match status" value="1"/>
</dbReference>
<dbReference type="InterPro" id="IPR045864">
    <property type="entry name" value="aa-tRNA-synth_II/BPL/LPL"/>
</dbReference>
<keyword evidence="6 15" id="KW-0436">Ligase</keyword>
<dbReference type="InterPro" id="IPR045060">
    <property type="entry name" value="Phe-tRNA-ligase_IIc_bsu"/>
</dbReference>
<keyword evidence="7 15" id="KW-0479">Metal-binding</keyword>
<evidence type="ECO:0000256" key="15">
    <source>
        <dbReference type="HAMAP-Rule" id="MF_00283"/>
    </source>
</evidence>
<dbReference type="SUPFAM" id="SSF55681">
    <property type="entry name" value="Class II aaRS and biotin synthetases"/>
    <property type="match status" value="1"/>
</dbReference>
<accession>A0ABM9G3G3</accession>
<dbReference type="InterPro" id="IPR012340">
    <property type="entry name" value="NA-bd_OB-fold"/>
</dbReference>
<evidence type="ECO:0000256" key="5">
    <source>
        <dbReference type="ARBA" id="ARBA00022555"/>
    </source>
</evidence>
<keyword evidence="8 15" id="KW-0547">Nucleotide-binding</keyword>
<evidence type="ECO:0000259" key="19">
    <source>
        <dbReference type="PROSITE" id="PS51483"/>
    </source>
</evidence>
<keyword evidence="4 15" id="KW-0963">Cytoplasm</keyword>
<dbReference type="Pfam" id="PF03483">
    <property type="entry name" value="B3_4"/>
    <property type="match status" value="1"/>
</dbReference>
<evidence type="ECO:0000256" key="1">
    <source>
        <dbReference type="ARBA" id="ARBA00004496"/>
    </source>
</evidence>
<evidence type="ECO:0000256" key="7">
    <source>
        <dbReference type="ARBA" id="ARBA00022723"/>
    </source>
</evidence>